<comment type="caution">
    <text evidence="1">The sequence shown here is derived from an EMBL/GenBank/DDBJ whole genome shotgun (WGS) entry which is preliminary data.</text>
</comment>
<organism evidence="1">
    <name type="scientific">marine sediment metagenome</name>
    <dbReference type="NCBI Taxonomy" id="412755"/>
    <lineage>
        <taxon>unclassified sequences</taxon>
        <taxon>metagenomes</taxon>
        <taxon>ecological metagenomes</taxon>
    </lineage>
</organism>
<accession>A0A0F9MJG6</accession>
<dbReference type="AlphaFoldDB" id="A0A0F9MJG6"/>
<evidence type="ECO:0000313" key="1">
    <source>
        <dbReference type="EMBL" id="KKN05924.1"/>
    </source>
</evidence>
<reference evidence="1" key="1">
    <citation type="journal article" date="2015" name="Nature">
        <title>Complex archaea that bridge the gap between prokaryotes and eukaryotes.</title>
        <authorList>
            <person name="Spang A."/>
            <person name="Saw J.H."/>
            <person name="Jorgensen S.L."/>
            <person name="Zaremba-Niedzwiedzka K."/>
            <person name="Martijn J."/>
            <person name="Lind A.E."/>
            <person name="van Eijk R."/>
            <person name="Schleper C."/>
            <person name="Guy L."/>
            <person name="Ettema T.J."/>
        </authorList>
    </citation>
    <scope>NUCLEOTIDE SEQUENCE</scope>
</reference>
<proteinExistence type="predicted"/>
<name>A0A0F9MJG6_9ZZZZ</name>
<dbReference type="EMBL" id="LAZR01004747">
    <property type="protein sequence ID" value="KKN05924.1"/>
    <property type="molecule type" value="Genomic_DNA"/>
</dbReference>
<protein>
    <submittedName>
        <fullName evidence="1">Uncharacterized protein</fullName>
    </submittedName>
</protein>
<sequence length="40" mass="5160">MNKDDGIYYTYYRWKRLGWYRKMGLRETLIFVCWDQDYLV</sequence>
<gene>
    <name evidence="1" type="ORF">LCGC14_1082530</name>
</gene>